<proteinExistence type="predicted"/>
<dbReference type="Pfam" id="PF12358">
    <property type="entry name" value="DUF3644"/>
    <property type="match status" value="1"/>
</dbReference>
<comment type="caution">
    <text evidence="2">The sequence shown here is derived from an EMBL/GenBank/DDBJ whole genome shotgun (WGS) entry which is preliminary data.</text>
</comment>
<dbReference type="Proteomes" id="UP000479639">
    <property type="component" value="Unassembled WGS sequence"/>
</dbReference>
<dbReference type="EMBL" id="WAJS01000030">
    <property type="protein sequence ID" value="KAB1642774.1"/>
    <property type="molecule type" value="Genomic_DNA"/>
</dbReference>
<sequence length="270" mass="31082">MNEVEQKTHDRLLEKSQEAFLLAIELYNRPTIRYHVEGCSFFLCNAWELMLKALIVKRSGEEAIYYPDSPDRTISLNNCLDAVLSNENDPLRVNLEKIIDLRNTSTHFVTDEYELFYGPLFQVCVKNYEEKMREFHGIEISDIIPESYLVLSVKRDIVDPEKIRAKYSPEVAEKLLTMNNSVAFANGIGDSPRYAGFYDTNFVITKNPTEADLAVRIDNDSDAAITIVKEIQNVKDKYPFTTKMAIGEVRKRLRKAHVVIKYKGEPKELS</sequence>
<accession>A0A7C8FKH7</accession>
<dbReference type="InterPro" id="IPR022104">
    <property type="entry name" value="DUF3644"/>
</dbReference>
<feature type="domain" description="DUF3644" evidence="1">
    <location>
        <begin position="11"/>
        <end position="182"/>
    </location>
</feature>
<reference evidence="2 3" key="1">
    <citation type="submission" date="2019-09" db="EMBL/GenBank/DDBJ databases">
        <title>Whole genome shotgun sequencing (WGS) of Ellagibacter isourolithinifaciens DSM 104140(T) and Adlercreutzia muris DSM 29508(T).</title>
        <authorList>
            <person name="Stoll D.A."/>
            <person name="Danylec N."/>
            <person name="Huch M."/>
        </authorList>
    </citation>
    <scope>NUCLEOTIDE SEQUENCE [LARGE SCALE GENOMIC DNA]</scope>
    <source>
        <strain evidence="2 3">DSM 29508</strain>
    </source>
</reference>
<evidence type="ECO:0000259" key="1">
    <source>
        <dbReference type="Pfam" id="PF12358"/>
    </source>
</evidence>
<dbReference type="RefSeq" id="WP_151431417.1">
    <property type="nucleotide sequence ID" value="NZ_JANJZI010000002.1"/>
</dbReference>
<organism evidence="2 3">
    <name type="scientific">Adlercreutzia muris</name>
    <dbReference type="NCBI Taxonomy" id="1796610"/>
    <lineage>
        <taxon>Bacteria</taxon>
        <taxon>Bacillati</taxon>
        <taxon>Actinomycetota</taxon>
        <taxon>Coriobacteriia</taxon>
        <taxon>Eggerthellales</taxon>
        <taxon>Eggerthellaceae</taxon>
        <taxon>Adlercreutzia</taxon>
    </lineage>
</organism>
<keyword evidence="3" id="KW-1185">Reference proteome</keyword>
<evidence type="ECO:0000313" key="3">
    <source>
        <dbReference type="Proteomes" id="UP000479639"/>
    </source>
</evidence>
<dbReference type="AlphaFoldDB" id="A0A7C8FKH7"/>
<name>A0A7C8FKH7_9ACTN</name>
<gene>
    <name evidence="2" type="ORF">F8D48_09110</name>
</gene>
<protein>
    <submittedName>
        <fullName evidence="2">DUF3644 domain-containing protein</fullName>
    </submittedName>
</protein>
<evidence type="ECO:0000313" key="2">
    <source>
        <dbReference type="EMBL" id="KAB1642774.1"/>
    </source>
</evidence>